<accession>A0A518VCF1</accession>
<sequence length="241" mass="28029">MSDWEKRLILKVYAGSISYGTNTKDSDEDFRGICIPDKNILLGLHTFETKEKRELGELDDVTYSLQKFVQLALQNNPNILDTLFVANNHVVFINEFGKELREIRKEFISKQAYKTYGGYAISQLQRMTKVEKNATGKRAALIEKYGYDTKNAMHLIRLLHMGIEILTEGEVHVLRHDNKYLMEIRNGKYTLSDIEDEYKHLKQLLDLAYVNSKIPSQPNFDKINSWLVDAHIRSLKWEGNK</sequence>
<dbReference type="PANTHER" id="PTHR34817">
    <property type="entry name" value="NUCLEOTIDYLTRANSFERASE"/>
    <property type="match status" value="1"/>
</dbReference>
<keyword evidence="2" id="KW-1185">Reference proteome</keyword>
<dbReference type="OrthoDB" id="569183at2"/>
<dbReference type="AlphaFoldDB" id="A0A518VCF1"/>
<dbReference type="PANTHER" id="PTHR34817:SF1">
    <property type="entry name" value="NUCLEOTIDYLTRANSFERASE"/>
    <property type="match status" value="1"/>
</dbReference>
<dbReference type="Pfam" id="PF10127">
    <property type="entry name" value="RlaP"/>
    <property type="match status" value="1"/>
</dbReference>
<evidence type="ECO:0008006" key="3">
    <source>
        <dbReference type="Google" id="ProtNLM"/>
    </source>
</evidence>
<organism evidence="1 2">
    <name type="scientific">Brevibacillus laterosporus</name>
    <name type="common">Bacillus laterosporus</name>
    <dbReference type="NCBI Taxonomy" id="1465"/>
    <lineage>
        <taxon>Bacteria</taxon>
        <taxon>Bacillati</taxon>
        <taxon>Bacillota</taxon>
        <taxon>Bacilli</taxon>
        <taxon>Bacillales</taxon>
        <taxon>Paenibacillaceae</taxon>
        <taxon>Brevibacillus</taxon>
    </lineage>
</organism>
<reference evidence="1 2" key="1">
    <citation type="submission" date="2018-11" db="EMBL/GenBank/DDBJ databases">
        <title>Phylogenetic determinants of toxin gene distribution in genomes of Brevibacillus laterosporus.</title>
        <authorList>
            <person name="Glare T.R."/>
            <person name="Durrant A."/>
            <person name="Berry C."/>
            <person name="Palma L."/>
            <person name="Ormskirk M."/>
            <person name="Cox M.O."/>
        </authorList>
    </citation>
    <scope>NUCLEOTIDE SEQUENCE [LARGE SCALE GENOMIC DNA]</scope>
    <source>
        <strain evidence="1 2">1821L</strain>
    </source>
</reference>
<dbReference type="InterPro" id="IPR018775">
    <property type="entry name" value="RlaP"/>
</dbReference>
<evidence type="ECO:0000313" key="2">
    <source>
        <dbReference type="Proteomes" id="UP000319432"/>
    </source>
</evidence>
<name>A0A518VCF1_BRELA</name>
<protein>
    <recommendedName>
        <fullName evidence="3">Nucleotidyltransferase</fullName>
    </recommendedName>
</protein>
<evidence type="ECO:0000313" key="1">
    <source>
        <dbReference type="EMBL" id="QDX94676.1"/>
    </source>
</evidence>
<dbReference type="EMBL" id="CP033464">
    <property type="protein sequence ID" value="QDX94676.1"/>
    <property type="molecule type" value="Genomic_DNA"/>
</dbReference>
<proteinExistence type="predicted"/>
<dbReference type="Proteomes" id="UP000319432">
    <property type="component" value="Chromosome"/>
</dbReference>
<gene>
    <name evidence="1" type="ORF">EEL30_21790</name>
</gene>